<keyword evidence="2" id="KW-1185">Reference proteome</keyword>
<dbReference type="Proteomes" id="UP001152795">
    <property type="component" value="Unassembled WGS sequence"/>
</dbReference>
<comment type="caution">
    <text evidence="1">The sequence shown here is derived from an EMBL/GenBank/DDBJ whole genome shotgun (WGS) entry which is preliminary data.</text>
</comment>
<dbReference type="PANTHER" id="PTHR47510:SF3">
    <property type="entry name" value="ENDO_EXONUCLEASE_PHOSPHATASE DOMAIN-CONTAINING PROTEIN"/>
    <property type="match status" value="1"/>
</dbReference>
<organism evidence="1 2">
    <name type="scientific">Paramuricea clavata</name>
    <name type="common">Red gorgonian</name>
    <name type="synonym">Violescent sea-whip</name>
    <dbReference type="NCBI Taxonomy" id="317549"/>
    <lineage>
        <taxon>Eukaryota</taxon>
        <taxon>Metazoa</taxon>
        <taxon>Cnidaria</taxon>
        <taxon>Anthozoa</taxon>
        <taxon>Octocorallia</taxon>
        <taxon>Malacalcyonacea</taxon>
        <taxon>Plexauridae</taxon>
        <taxon>Paramuricea</taxon>
    </lineage>
</organism>
<feature type="non-terminal residue" evidence="1">
    <location>
        <position position="383"/>
    </location>
</feature>
<sequence length="383" mass="43075">LCQSPPDDIDELVACYNATLKSVLDKHAPLKNKVIIERTRVPWFNEEIKEAKRKRRKVERKWRDTRLAADLADFKQKRNVVTRLMNKARREFHSEFIDAHSGNQKKLFTGTMKLINQSKTRDLPPVPDNAVCASSIGKFFNRKIANIRNAVTTIGVSPFSDFNVLTEQEVSALIMSSSRKTSPTDPMPSKLVSECSCLLPVITKMINTSLQSGHFPDDWKEVLLSPLLKKVGADFTFQSKEIKLAKGIKYNSKQFYAYLRSKKKSNPTVSKLKKPNGEFTTSVKESADLLVKSFATVFTNETSLTRDCNMDIIAVKQIDPLVISDYDVKNELLALDVSKCAGPDGVHPKIVRFLAGNDNFVSAVTALYRSISDNSQKLGRKQL</sequence>
<dbReference type="EMBL" id="CACRXK020018574">
    <property type="protein sequence ID" value="CAB4032648.1"/>
    <property type="molecule type" value="Genomic_DNA"/>
</dbReference>
<gene>
    <name evidence="1" type="ORF">PACLA_8A062544</name>
</gene>
<name>A0A7D9JNM6_PARCT</name>
<dbReference type="PANTHER" id="PTHR47510">
    <property type="entry name" value="REVERSE TRANSCRIPTASE DOMAIN-CONTAINING PROTEIN"/>
    <property type="match status" value="1"/>
</dbReference>
<dbReference type="AlphaFoldDB" id="A0A7D9JNM6"/>
<evidence type="ECO:0000313" key="1">
    <source>
        <dbReference type="EMBL" id="CAB4032648.1"/>
    </source>
</evidence>
<proteinExistence type="predicted"/>
<protein>
    <submittedName>
        <fullName evidence="1">Uncharacterized protein</fullName>
    </submittedName>
</protein>
<accession>A0A7D9JNM6</accession>
<reference evidence="1" key="1">
    <citation type="submission" date="2020-04" db="EMBL/GenBank/DDBJ databases">
        <authorList>
            <person name="Alioto T."/>
            <person name="Alioto T."/>
            <person name="Gomez Garrido J."/>
        </authorList>
    </citation>
    <scope>NUCLEOTIDE SEQUENCE</scope>
    <source>
        <strain evidence="1">A484AB</strain>
    </source>
</reference>
<evidence type="ECO:0000313" key="2">
    <source>
        <dbReference type="Proteomes" id="UP001152795"/>
    </source>
</evidence>